<feature type="compositionally biased region" description="Polar residues" evidence="1">
    <location>
        <begin position="69"/>
        <end position="80"/>
    </location>
</feature>
<dbReference type="Proteomes" id="UP000666369">
    <property type="component" value="Unassembled WGS sequence"/>
</dbReference>
<accession>A0ABX0FS68</accession>
<reference evidence="3" key="1">
    <citation type="submission" date="2023-07" db="EMBL/GenBank/DDBJ databases">
        <title>Duganella aceri sp. nov., isolated from tree sap.</title>
        <authorList>
            <person name="Kim I.S."/>
        </authorList>
    </citation>
    <scope>NUCLEOTIDE SEQUENCE [LARGE SCALE GENOMIC DNA]</scope>
    <source>
        <strain evidence="3">SAP-35</strain>
    </source>
</reference>
<dbReference type="EMBL" id="JAADJT010000013">
    <property type="protein sequence ID" value="NGZ87506.1"/>
    <property type="molecule type" value="Genomic_DNA"/>
</dbReference>
<gene>
    <name evidence="2" type="ORF">GW587_25005</name>
</gene>
<keyword evidence="3" id="KW-1185">Reference proteome</keyword>
<proteinExistence type="predicted"/>
<protein>
    <submittedName>
        <fullName evidence="2">Uncharacterized protein</fullName>
    </submittedName>
</protein>
<organism evidence="2 3">
    <name type="scientific">Duganella aceris</name>
    <dbReference type="NCBI Taxonomy" id="2703883"/>
    <lineage>
        <taxon>Bacteria</taxon>
        <taxon>Pseudomonadati</taxon>
        <taxon>Pseudomonadota</taxon>
        <taxon>Betaproteobacteria</taxon>
        <taxon>Burkholderiales</taxon>
        <taxon>Oxalobacteraceae</taxon>
        <taxon>Telluria group</taxon>
        <taxon>Duganella</taxon>
    </lineage>
</organism>
<name>A0ABX0FS68_9BURK</name>
<evidence type="ECO:0000313" key="2">
    <source>
        <dbReference type="EMBL" id="NGZ87506.1"/>
    </source>
</evidence>
<evidence type="ECO:0000256" key="1">
    <source>
        <dbReference type="SAM" id="MobiDB-lite"/>
    </source>
</evidence>
<sequence>MSACVSGVTSTTPQWDARFGADVRIALARQIIDPDAGRNTDPVAGMDGRAARSAFERYQKASSEPAPQPSSFTIGVSGSK</sequence>
<evidence type="ECO:0000313" key="3">
    <source>
        <dbReference type="Proteomes" id="UP000666369"/>
    </source>
</evidence>
<feature type="region of interest" description="Disordered" evidence="1">
    <location>
        <begin position="54"/>
        <end position="80"/>
    </location>
</feature>
<comment type="caution">
    <text evidence="2">The sequence shown here is derived from an EMBL/GenBank/DDBJ whole genome shotgun (WGS) entry which is preliminary data.</text>
</comment>